<proteinExistence type="predicted"/>
<feature type="compositionally biased region" description="Basic and acidic residues" evidence="1">
    <location>
        <begin position="265"/>
        <end position="283"/>
    </location>
</feature>
<organism evidence="2 3">
    <name type="scientific">Anthostomella pinea</name>
    <dbReference type="NCBI Taxonomy" id="933095"/>
    <lineage>
        <taxon>Eukaryota</taxon>
        <taxon>Fungi</taxon>
        <taxon>Dikarya</taxon>
        <taxon>Ascomycota</taxon>
        <taxon>Pezizomycotina</taxon>
        <taxon>Sordariomycetes</taxon>
        <taxon>Xylariomycetidae</taxon>
        <taxon>Xylariales</taxon>
        <taxon>Xylariaceae</taxon>
        <taxon>Anthostomella</taxon>
    </lineage>
</organism>
<comment type="caution">
    <text evidence="2">The sequence shown here is derived from an EMBL/GenBank/DDBJ whole genome shotgun (WGS) entry which is preliminary data.</text>
</comment>
<feature type="compositionally biased region" description="Basic and acidic residues" evidence="1">
    <location>
        <begin position="220"/>
        <end position="234"/>
    </location>
</feature>
<evidence type="ECO:0000313" key="3">
    <source>
        <dbReference type="Proteomes" id="UP001295740"/>
    </source>
</evidence>
<evidence type="ECO:0000313" key="2">
    <source>
        <dbReference type="EMBL" id="CAJ2502450.1"/>
    </source>
</evidence>
<reference evidence="2" key="1">
    <citation type="submission" date="2023-10" db="EMBL/GenBank/DDBJ databases">
        <authorList>
            <person name="Hackl T."/>
        </authorList>
    </citation>
    <scope>NUCLEOTIDE SEQUENCE</scope>
</reference>
<feature type="region of interest" description="Disordered" evidence="1">
    <location>
        <begin position="258"/>
        <end position="283"/>
    </location>
</feature>
<dbReference type="Proteomes" id="UP001295740">
    <property type="component" value="Unassembled WGS sequence"/>
</dbReference>
<dbReference type="AlphaFoldDB" id="A0AAI8VDL1"/>
<protein>
    <submittedName>
        <fullName evidence="2">Uu.00g098440.m01.CDS01</fullName>
    </submittedName>
</protein>
<name>A0AAI8VDL1_9PEZI</name>
<feature type="region of interest" description="Disordered" evidence="1">
    <location>
        <begin position="209"/>
        <end position="245"/>
    </location>
</feature>
<evidence type="ECO:0000256" key="1">
    <source>
        <dbReference type="SAM" id="MobiDB-lite"/>
    </source>
</evidence>
<dbReference type="EMBL" id="CAUWAG010000004">
    <property type="protein sequence ID" value="CAJ2502450.1"/>
    <property type="molecule type" value="Genomic_DNA"/>
</dbReference>
<keyword evidence="3" id="KW-1185">Reference proteome</keyword>
<gene>
    <name evidence="2" type="ORF">KHLLAP_LOCUS2918</name>
</gene>
<accession>A0AAI8VDL1</accession>
<sequence>MPKPSDRPSPSEVLEDLLVLGIPELATADSIEKRYFAPGVQVPDDKMASLPAWGLMFWSEQRYRKNVLRLVASQSVPVGLRLSQREVDAITPLGAQKAVFSKLSDLVELRRSKGLTTVLARFAVRSPVAGLILMASAGVGASAMKHGAKQEYRRGMTAHPALEQWRQEVRPRKKDFSLSVSPSKWRWNWPSPAEQTPVQELPEGIGVDRQEPASAPQFGGHDEHAEENGIREEATGADQEPGRAWEAIKAALAEVYKGGTAESTSSEKQKDAWEEPRERAQRK</sequence>